<feature type="compositionally biased region" description="Basic and acidic residues" evidence="1">
    <location>
        <begin position="345"/>
        <end position="355"/>
    </location>
</feature>
<sequence>MKTKSTKKIILSLSSAAVLVLIAIAAIWDENGGGGDLSSPPVQISIAEAFTVPAADAQTQAIVTAAKSFLALLDESQRQTVIFPFEDNAQRAKWSNFPHPYVTRRGIRRGDMSQEQLSALDNLLQQVMSGDGFRNIEYQLEADNASGNYDKQSNFSEANYFVSFLGAPSLNQPWMLQFGGHHLAINATVFGPDISFSPMLTGGEPLNITFKGEKIFITEAEVLAAQALLESLSDDQKTLAVRSNRKTRLLLGPGQHGVTPAPEGISGADLTPEQRSLFLKLISERLGFINQDDFFSKMKIVQAELEQTWFGWWGPQDQPGTAYYRITGPSLIIEYSPEGSSNSNDHAHNMYRDPSNDYGSSWISK</sequence>
<reference evidence="2 3" key="1">
    <citation type="submission" date="2020-07" db="EMBL/GenBank/DDBJ databases">
        <authorList>
            <person name="Feng X."/>
        </authorList>
    </citation>
    <scope>NUCLEOTIDE SEQUENCE [LARGE SCALE GENOMIC DNA]</scope>
    <source>
        <strain evidence="2 3">JCM23202</strain>
    </source>
</reference>
<name>A0A7X1B7M3_9BACT</name>
<feature type="region of interest" description="Disordered" evidence="1">
    <location>
        <begin position="337"/>
        <end position="365"/>
    </location>
</feature>
<dbReference type="PANTHER" id="PTHR37489:SF1">
    <property type="entry name" value="DUF3500 DOMAIN-CONTAINING PROTEIN"/>
    <property type="match status" value="1"/>
</dbReference>
<dbReference type="Proteomes" id="UP000526501">
    <property type="component" value="Unassembled WGS sequence"/>
</dbReference>
<accession>A0A7X1B7M3</accession>
<gene>
    <name evidence="2" type="ORF">H5P27_13445</name>
</gene>
<dbReference type="InterPro" id="IPR021889">
    <property type="entry name" value="DUF3500"/>
</dbReference>
<dbReference type="AlphaFoldDB" id="A0A7X1B7M3"/>
<keyword evidence="3" id="KW-1185">Reference proteome</keyword>
<dbReference type="Pfam" id="PF12006">
    <property type="entry name" value="DUF3500"/>
    <property type="match status" value="1"/>
</dbReference>
<evidence type="ECO:0000256" key="1">
    <source>
        <dbReference type="SAM" id="MobiDB-lite"/>
    </source>
</evidence>
<dbReference type="EMBL" id="JACHVC010000012">
    <property type="protein sequence ID" value="MBC2607052.1"/>
    <property type="molecule type" value="Genomic_DNA"/>
</dbReference>
<comment type="caution">
    <text evidence="2">The sequence shown here is derived from an EMBL/GenBank/DDBJ whole genome shotgun (WGS) entry which is preliminary data.</text>
</comment>
<evidence type="ECO:0000313" key="3">
    <source>
        <dbReference type="Proteomes" id="UP000526501"/>
    </source>
</evidence>
<dbReference type="PANTHER" id="PTHR37489">
    <property type="entry name" value="DUF3500 DOMAIN-CONTAINING PROTEIN"/>
    <property type="match status" value="1"/>
</dbReference>
<protein>
    <submittedName>
        <fullName evidence="2">DUF3500 domain-containing protein</fullName>
    </submittedName>
</protein>
<proteinExistence type="predicted"/>
<dbReference type="RefSeq" id="WP_185660915.1">
    <property type="nucleotide sequence ID" value="NZ_CAWPOO010000012.1"/>
</dbReference>
<organism evidence="2 3">
    <name type="scientific">Pelagicoccus albus</name>
    <dbReference type="NCBI Taxonomy" id="415222"/>
    <lineage>
        <taxon>Bacteria</taxon>
        <taxon>Pseudomonadati</taxon>
        <taxon>Verrucomicrobiota</taxon>
        <taxon>Opitutia</taxon>
        <taxon>Puniceicoccales</taxon>
        <taxon>Pelagicoccaceae</taxon>
        <taxon>Pelagicoccus</taxon>
    </lineage>
</organism>
<evidence type="ECO:0000313" key="2">
    <source>
        <dbReference type="EMBL" id="MBC2607052.1"/>
    </source>
</evidence>